<dbReference type="OrthoDB" id="7343840at2759"/>
<keyword evidence="2" id="KW-1185">Reference proteome</keyword>
<proteinExistence type="predicted"/>
<evidence type="ECO:0000313" key="1">
    <source>
        <dbReference type="EMBL" id="KAF2879138.1"/>
    </source>
</evidence>
<sequence>MVRPGSHLVSEYNTSLGCHTSDDQIIKSINHNHVPDAANIGSQLVDSPYFSEHNDLIQPIVDYFEDTWIGRPGRRNKRRNPIFPHSLWNCYEATIEDLPKINNNSVEGWHREFSQLLGASHP</sequence>
<dbReference type="Proteomes" id="UP000801492">
    <property type="component" value="Unassembled WGS sequence"/>
</dbReference>
<dbReference type="AlphaFoldDB" id="A0A8K0C6Z5"/>
<evidence type="ECO:0000313" key="2">
    <source>
        <dbReference type="Proteomes" id="UP000801492"/>
    </source>
</evidence>
<name>A0A8K0C6Z5_IGNLU</name>
<comment type="caution">
    <text evidence="1">The sequence shown here is derived from an EMBL/GenBank/DDBJ whole genome shotgun (WGS) entry which is preliminary data.</text>
</comment>
<organism evidence="1 2">
    <name type="scientific">Ignelater luminosus</name>
    <name type="common">Cucubano</name>
    <name type="synonym">Pyrophorus luminosus</name>
    <dbReference type="NCBI Taxonomy" id="2038154"/>
    <lineage>
        <taxon>Eukaryota</taxon>
        <taxon>Metazoa</taxon>
        <taxon>Ecdysozoa</taxon>
        <taxon>Arthropoda</taxon>
        <taxon>Hexapoda</taxon>
        <taxon>Insecta</taxon>
        <taxon>Pterygota</taxon>
        <taxon>Neoptera</taxon>
        <taxon>Endopterygota</taxon>
        <taxon>Coleoptera</taxon>
        <taxon>Polyphaga</taxon>
        <taxon>Elateriformia</taxon>
        <taxon>Elateroidea</taxon>
        <taxon>Elateridae</taxon>
        <taxon>Agrypninae</taxon>
        <taxon>Pyrophorini</taxon>
        <taxon>Ignelater</taxon>
    </lineage>
</organism>
<reference evidence="1" key="1">
    <citation type="submission" date="2019-08" db="EMBL/GenBank/DDBJ databases">
        <title>The genome of the North American firefly Photinus pyralis.</title>
        <authorList>
            <consortium name="Photinus pyralis genome working group"/>
            <person name="Fallon T.R."/>
            <person name="Sander Lower S.E."/>
            <person name="Weng J.-K."/>
        </authorList>
    </citation>
    <scope>NUCLEOTIDE SEQUENCE</scope>
    <source>
        <strain evidence="1">TRF0915ILg1</strain>
        <tissue evidence="1">Whole body</tissue>
    </source>
</reference>
<protein>
    <submittedName>
        <fullName evidence="1">Uncharacterized protein</fullName>
    </submittedName>
</protein>
<gene>
    <name evidence="1" type="ORF">ILUMI_27045</name>
</gene>
<dbReference type="EMBL" id="VTPC01091223">
    <property type="protein sequence ID" value="KAF2879138.1"/>
    <property type="molecule type" value="Genomic_DNA"/>
</dbReference>
<accession>A0A8K0C6Z5</accession>